<feature type="region of interest" description="Disordered" evidence="2">
    <location>
        <begin position="1"/>
        <end position="27"/>
    </location>
</feature>
<dbReference type="PANTHER" id="PTHR30535:SF4">
    <property type="entry name" value="HEMIN-BINDING PERIPLASMIC PROTEIN HMUT"/>
    <property type="match status" value="1"/>
</dbReference>
<name>A0A2U1T3V4_9MICO</name>
<dbReference type="PANTHER" id="PTHR30535">
    <property type="entry name" value="VITAMIN B12-BINDING PROTEIN"/>
    <property type="match status" value="1"/>
</dbReference>
<reference evidence="5" key="1">
    <citation type="submission" date="2018-04" db="EMBL/GenBank/DDBJ databases">
        <authorList>
            <person name="Liu S."/>
            <person name="Wang Z."/>
            <person name="Li J."/>
        </authorList>
    </citation>
    <scope>NUCLEOTIDE SEQUENCE [LARGE SCALE GENOMIC DNA]</scope>
    <source>
        <strain evidence="5">S1194</strain>
    </source>
</reference>
<gene>
    <name evidence="4" type="ORF">DF220_10405</name>
</gene>
<dbReference type="Pfam" id="PF01497">
    <property type="entry name" value="Peripla_BP_2"/>
    <property type="match status" value="1"/>
</dbReference>
<sequence>MLGSTSIKSITEDPQQTLPATVTSHDLSGDTSVTVTSTERVLGLDMSGSIAATIVGLGFADTLVGRDVSSTFAEVEDLPVVTSSGHSINNESIIALRPTLVITDGSVGPVDVVLQMRDAGIPVVFVNDTPGFAGVSQLATQVAAAFGAPETGAMLAESLQADITAKVAEIAAIAPQEEGEKLRMLFLYLRGGSGIYYLFGKESGANDIINGLGGIDVATEIGWTGMQPMTDEAVIAARPDLILVMTSGLESAGGVQGLLDSKVAIAQTPAGINERFVDMNSGQVLGFGPRTASVLDALARAVYAPAG</sequence>
<evidence type="ECO:0000259" key="3">
    <source>
        <dbReference type="PROSITE" id="PS50983"/>
    </source>
</evidence>
<dbReference type="Gene3D" id="3.40.50.1980">
    <property type="entry name" value="Nitrogenase molybdenum iron protein domain"/>
    <property type="match status" value="2"/>
</dbReference>
<dbReference type="SUPFAM" id="SSF53807">
    <property type="entry name" value="Helical backbone' metal receptor"/>
    <property type="match status" value="1"/>
</dbReference>
<proteinExistence type="inferred from homology"/>
<dbReference type="Proteomes" id="UP000244978">
    <property type="component" value="Unassembled WGS sequence"/>
</dbReference>
<organism evidence="4 5">
    <name type="scientific">Homoserinimonas hongtaonis</name>
    <dbReference type="NCBI Taxonomy" id="2079791"/>
    <lineage>
        <taxon>Bacteria</taxon>
        <taxon>Bacillati</taxon>
        <taxon>Actinomycetota</taxon>
        <taxon>Actinomycetes</taxon>
        <taxon>Micrococcales</taxon>
        <taxon>Microbacteriaceae</taxon>
        <taxon>Homoserinimonas</taxon>
    </lineage>
</organism>
<dbReference type="PROSITE" id="PS50983">
    <property type="entry name" value="FE_B12_PBP"/>
    <property type="match status" value="1"/>
</dbReference>
<dbReference type="InterPro" id="IPR002491">
    <property type="entry name" value="ABC_transptr_periplasmic_BD"/>
</dbReference>
<feature type="domain" description="Fe/B12 periplasmic-binding" evidence="3">
    <location>
        <begin position="40"/>
        <end position="306"/>
    </location>
</feature>
<evidence type="ECO:0000313" key="5">
    <source>
        <dbReference type="Proteomes" id="UP000244978"/>
    </source>
</evidence>
<protein>
    <submittedName>
        <fullName evidence="4">Hemin receptor</fullName>
    </submittedName>
</protein>
<dbReference type="AlphaFoldDB" id="A0A2U1T3V4"/>
<comment type="caution">
    <text evidence="4">The sequence shown here is derived from an EMBL/GenBank/DDBJ whole genome shotgun (WGS) entry which is preliminary data.</text>
</comment>
<keyword evidence="5" id="KW-1185">Reference proteome</keyword>
<evidence type="ECO:0000256" key="2">
    <source>
        <dbReference type="SAM" id="MobiDB-lite"/>
    </source>
</evidence>
<evidence type="ECO:0000313" key="4">
    <source>
        <dbReference type="EMBL" id="PWB98562.1"/>
    </source>
</evidence>
<comment type="similarity">
    <text evidence="1">Belongs to the bacterial solute-binding protein 8 family.</text>
</comment>
<keyword evidence="4" id="KW-0675">Receptor</keyword>
<dbReference type="EMBL" id="QEEX01000001">
    <property type="protein sequence ID" value="PWB98562.1"/>
    <property type="molecule type" value="Genomic_DNA"/>
</dbReference>
<evidence type="ECO:0000256" key="1">
    <source>
        <dbReference type="ARBA" id="ARBA00008814"/>
    </source>
</evidence>
<accession>A0A2U1T3V4</accession>
<dbReference type="InterPro" id="IPR050902">
    <property type="entry name" value="ABC_Transporter_SBP"/>
</dbReference>